<evidence type="ECO:0000259" key="6">
    <source>
        <dbReference type="PROSITE" id="PS51296"/>
    </source>
</evidence>
<dbReference type="PROSITE" id="PS51296">
    <property type="entry name" value="RIESKE"/>
    <property type="match status" value="1"/>
</dbReference>
<dbReference type="Gene3D" id="2.102.10.10">
    <property type="entry name" value="Rieske [2Fe-2S] iron-sulphur domain"/>
    <property type="match status" value="1"/>
</dbReference>
<keyword evidence="8" id="KW-1185">Reference proteome</keyword>
<keyword evidence="4" id="KW-0411">Iron-sulfur</keyword>
<feature type="region of interest" description="Disordered" evidence="5">
    <location>
        <begin position="64"/>
        <end position="91"/>
    </location>
</feature>
<sequence>MKFSIEKLKETNAGTGRIVKFEGKTNAAYFDQKAAVHLSFTICPDTGGTLKWNPSEVSRDCPRHGSPFDNNGKLLNGPALTGPTSLADNRE</sequence>
<dbReference type="Pfam" id="PF00355">
    <property type="entry name" value="Rieske"/>
    <property type="match status" value="1"/>
</dbReference>
<protein>
    <recommendedName>
        <fullName evidence="6">Rieske domain-containing protein</fullName>
    </recommendedName>
</protein>
<evidence type="ECO:0000256" key="3">
    <source>
        <dbReference type="ARBA" id="ARBA00023004"/>
    </source>
</evidence>
<dbReference type="GO" id="GO:0051537">
    <property type="term" value="F:2 iron, 2 sulfur cluster binding"/>
    <property type="evidence" value="ECO:0007669"/>
    <property type="project" value="UniProtKB-KW"/>
</dbReference>
<dbReference type="AlphaFoldDB" id="A0A085BGA5"/>
<evidence type="ECO:0000256" key="5">
    <source>
        <dbReference type="SAM" id="MobiDB-lite"/>
    </source>
</evidence>
<reference evidence="7 8" key="1">
    <citation type="submission" date="2014-07" db="EMBL/GenBank/DDBJ databases">
        <title>Epilithonimonas lactis LMG 22401 Genome.</title>
        <authorList>
            <person name="Pipes S.E."/>
            <person name="Stropko S.J."/>
        </authorList>
    </citation>
    <scope>NUCLEOTIDE SEQUENCE [LARGE SCALE GENOMIC DNA]</scope>
    <source>
        <strain evidence="7 8">LMG 24401</strain>
    </source>
</reference>
<dbReference type="InterPro" id="IPR036922">
    <property type="entry name" value="Rieske_2Fe-2S_sf"/>
</dbReference>
<accession>A0A085BGA5</accession>
<organism evidence="7 8">
    <name type="scientific">Epilithonimonas lactis</name>
    <dbReference type="NCBI Taxonomy" id="421072"/>
    <lineage>
        <taxon>Bacteria</taxon>
        <taxon>Pseudomonadati</taxon>
        <taxon>Bacteroidota</taxon>
        <taxon>Flavobacteriia</taxon>
        <taxon>Flavobacteriales</taxon>
        <taxon>Weeksellaceae</taxon>
        <taxon>Chryseobacterium group</taxon>
        <taxon>Epilithonimonas</taxon>
    </lineage>
</organism>
<evidence type="ECO:0000256" key="1">
    <source>
        <dbReference type="ARBA" id="ARBA00022714"/>
    </source>
</evidence>
<comment type="caution">
    <text evidence="7">The sequence shown here is derived from an EMBL/GenBank/DDBJ whole genome shotgun (WGS) entry which is preliminary data.</text>
</comment>
<evidence type="ECO:0000256" key="2">
    <source>
        <dbReference type="ARBA" id="ARBA00022723"/>
    </source>
</evidence>
<keyword evidence="2" id="KW-0479">Metal-binding</keyword>
<dbReference type="Proteomes" id="UP000028623">
    <property type="component" value="Unassembled WGS sequence"/>
</dbReference>
<keyword evidence="3" id="KW-0408">Iron</keyword>
<dbReference type="EMBL" id="JPLY01000004">
    <property type="protein sequence ID" value="KFC21500.1"/>
    <property type="molecule type" value="Genomic_DNA"/>
</dbReference>
<dbReference type="SUPFAM" id="SSF50022">
    <property type="entry name" value="ISP domain"/>
    <property type="match status" value="1"/>
</dbReference>
<feature type="compositionally biased region" description="Polar residues" evidence="5">
    <location>
        <begin position="82"/>
        <end position="91"/>
    </location>
</feature>
<dbReference type="InterPro" id="IPR017941">
    <property type="entry name" value="Rieske_2Fe-2S"/>
</dbReference>
<proteinExistence type="predicted"/>
<gene>
    <name evidence="7" type="ORF">IO89_15100</name>
</gene>
<dbReference type="eggNOG" id="COG0723">
    <property type="taxonomic scope" value="Bacteria"/>
</dbReference>
<dbReference type="GO" id="GO:0046872">
    <property type="term" value="F:metal ion binding"/>
    <property type="evidence" value="ECO:0007669"/>
    <property type="project" value="UniProtKB-KW"/>
</dbReference>
<evidence type="ECO:0000313" key="8">
    <source>
        <dbReference type="Proteomes" id="UP000028623"/>
    </source>
</evidence>
<evidence type="ECO:0000313" key="7">
    <source>
        <dbReference type="EMBL" id="KFC21500.1"/>
    </source>
</evidence>
<name>A0A085BGA5_9FLAO</name>
<keyword evidence="1" id="KW-0001">2Fe-2S</keyword>
<evidence type="ECO:0000256" key="4">
    <source>
        <dbReference type="ARBA" id="ARBA00023014"/>
    </source>
</evidence>
<feature type="domain" description="Rieske" evidence="6">
    <location>
        <begin position="5"/>
        <end position="91"/>
    </location>
</feature>